<evidence type="ECO:0000313" key="14">
    <source>
        <dbReference type="EMBL" id="PWE16769.1"/>
    </source>
</evidence>
<keyword evidence="15" id="KW-1185">Reference proteome</keyword>
<organism evidence="14 15">
    <name type="scientific">Marinicauda salina</name>
    <dbReference type="NCBI Taxonomy" id="2135793"/>
    <lineage>
        <taxon>Bacteria</taxon>
        <taxon>Pseudomonadati</taxon>
        <taxon>Pseudomonadota</taxon>
        <taxon>Alphaproteobacteria</taxon>
        <taxon>Maricaulales</taxon>
        <taxon>Maricaulaceae</taxon>
        <taxon>Marinicauda</taxon>
    </lineage>
</organism>
<dbReference type="PIRSF" id="PIRSF004862">
    <property type="entry name" value="FliF"/>
    <property type="match status" value="1"/>
</dbReference>
<dbReference type="GO" id="GO:0009431">
    <property type="term" value="C:bacterial-type flagellum basal body, MS ring"/>
    <property type="evidence" value="ECO:0007669"/>
    <property type="project" value="InterPro"/>
</dbReference>
<dbReference type="GO" id="GO:0005886">
    <property type="term" value="C:plasma membrane"/>
    <property type="evidence" value="ECO:0007669"/>
    <property type="project" value="UniProtKB-SubCell"/>
</dbReference>
<dbReference type="AlphaFoldDB" id="A0A2U2BS02"/>
<feature type="region of interest" description="Disordered" evidence="10">
    <location>
        <begin position="464"/>
        <end position="502"/>
    </location>
</feature>
<comment type="similarity">
    <text evidence="3 9">Belongs to the FliF family.</text>
</comment>
<feature type="region of interest" description="Disordered" evidence="10">
    <location>
        <begin position="266"/>
        <end position="332"/>
    </location>
</feature>
<feature type="transmembrane region" description="Helical" evidence="11">
    <location>
        <begin position="12"/>
        <end position="33"/>
    </location>
</feature>
<evidence type="ECO:0000256" key="2">
    <source>
        <dbReference type="ARBA" id="ARBA00004651"/>
    </source>
</evidence>
<dbReference type="PANTHER" id="PTHR30046">
    <property type="entry name" value="FLAGELLAR M-RING PROTEIN"/>
    <property type="match status" value="1"/>
</dbReference>
<evidence type="ECO:0000259" key="12">
    <source>
        <dbReference type="Pfam" id="PF01514"/>
    </source>
</evidence>
<keyword evidence="14" id="KW-0966">Cell projection</keyword>
<dbReference type="RefSeq" id="WP_109253492.1">
    <property type="nucleotide sequence ID" value="NZ_QEXV01000005.1"/>
</dbReference>
<keyword evidence="4" id="KW-1003">Cell membrane</keyword>
<evidence type="ECO:0000256" key="9">
    <source>
        <dbReference type="PIRNR" id="PIRNR004862"/>
    </source>
</evidence>
<evidence type="ECO:0000256" key="3">
    <source>
        <dbReference type="ARBA" id="ARBA00007971"/>
    </source>
</evidence>
<dbReference type="InterPro" id="IPR000067">
    <property type="entry name" value="FlgMring_FliF"/>
</dbReference>
<dbReference type="InterPro" id="IPR006182">
    <property type="entry name" value="FliF_N_dom"/>
</dbReference>
<evidence type="ECO:0000256" key="5">
    <source>
        <dbReference type="ARBA" id="ARBA00022692"/>
    </source>
</evidence>
<protein>
    <recommendedName>
        <fullName evidence="9">Flagellar M-ring protein</fullName>
    </recommendedName>
</protein>
<dbReference type="NCBIfam" id="TIGR00206">
    <property type="entry name" value="fliF"/>
    <property type="match status" value="1"/>
</dbReference>
<keyword evidence="5 11" id="KW-0812">Transmembrane</keyword>
<feature type="transmembrane region" description="Helical" evidence="11">
    <location>
        <begin position="431"/>
        <end position="453"/>
    </location>
</feature>
<comment type="subcellular location">
    <subcellularLocation>
        <location evidence="1 9">Bacterial flagellum basal body</location>
    </subcellularLocation>
    <subcellularLocation>
        <location evidence="2">Cell membrane</location>
        <topology evidence="2">Multi-pass membrane protein</topology>
    </subcellularLocation>
</comment>
<keyword evidence="7 11" id="KW-0472">Membrane</keyword>
<evidence type="ECO:0000256" key="4">
    <source>
        <dbReference type="ARBA" id="ARBA00022475"/>
    </source>
</evidence>
<dbReference type="Pfam" id="PF01514">
    <property type="entry name" value="YscJ_FliF"/>
    <property type="match status" value="1"/>
</dbReference>
<dbReference type="Gene3D" id="3.30.300.30">
    <property type="match status" value="1"/>
</dbReference>
<keyword evidence="14" id="KW-0282">Flagellum</keyword>
<evidence type="ECO:0000313" key="15">
    <source>
        <dbReference type="Proteomes" id="UP000245168"/>
    </source>
</evidence>
<dbReference type="GO" id="GO:0003774">
    <property type="term" value="F:cytoskeletal motor activity"/>
    <property type="evidence" value="ECO:0007669"/>
    <property type="project" value="InterPro"/>
</dbReference>
<dbReference type="InterPro" id="IPR013556">
    <property type="entry name" value="Flag_M-ring_C"/>
</dbReference>
<feature type="domain" description="Flagellar M-ring C-terminal" evidence="13">
    <location>
        <begin position="245"/>
        <end position="406"/>
    </location>
</feature>
<evidence type="ECO:0000256" key="7">
    <source>
        <dbReference type="ARBA" id="ARBA00023136"/>
    </source>
</evidence>
<dbReference type="GO" id="GO:0071973">
    <property type="term" value="P:bacterial-type flagellum-dependent cell motility"/>
    <property type="evidence" value="ECO:0007669"/>
    <property type="project" value="InterPro"/>
</dbReference>
<feature type="domain" description="Flagellar M-ring N-terminal" evidence="12">
    <location>
        <begin position="43"/>
        <end position="211"/>
    </location>
</feature>
<name>A0A2U2BS02_9PROT</name>
<evidence type="ECO:0000256" key="8">
    <source>
        <dbReference type="ARBA" id="ARBA00023143"/>
    </source>
</evidence>
<evidence type="ECO:0000256" key="6">
    <source>
        <dbReference type="ARBA" id="ARBA00022989"/>
    </source>
</evidence>
<feature type="compositionally biased region" description="Basic and acidic residues" evidence="10">
    <location>
        <begin position="283"/>
        <end position="294"/>
    </location>
</feature>
<sequence length="544" mass="57341">MNALLEQLSRFGVGRLIAIFGLTAGAAAALVVFTMSMNGSGEALLFSGLEPDDAAAATERLDQAGISYTLREGGSSIYVDSSEVDAARMRVAADGALSFGSVGYEIFDETDALGTTSFVQNVNARRALEGELARSINTIAAIASSRVHLVLPERRLFSRETEEPSASVVLSVRGDLDSGQVETVRNLVATAVPGLSANRITVADDTGRLLASPGGGDTATVAALEGQRADFESRLSAKIRDVVEGVVGPGGARVVVTAEINRENLTESRQEYDPDAQVLVSRETSEEFSREPADRLSGGVSVSENQPEAEGGATSERQMAETGRESDIRNFQNSSVTSTRVVEAGGVERLSVAVVVDGETTVAEGGAVEYAPRTPEEMEQIRALVRSAMGFDEERGDQLEVTNMRFSRPDIAQGSPAPEGFSLSREDMMRIAEIAVLFITALLIVLLVARPLVKGVVAGPQPALAGAGGGARLPESGQGQAAVAAGDEHLSLPEGDGGGDADERIDVDQIEGQVKKSSVRKVSSLIEQHPEETMSILRNWMHES</sequence>
<dbReference type="Proteomes" id="UP000245168">
    <property type="component" value="Unassembled WGS sequence"/>
</dbReference>
<dbReference type="InterPro" id="IPR045851">
    <property type="entry name" value="AMP-bd_C_sf"/>
</dbReference>
<keyword evidence="14" id="KW-0969">Cilium</keyword>
<comment type="function">
    <text evidence="9">The M ring may be actively involved in energy transduction.</text>
</comment>
<accession>A0A2U2BS02</accession>
<evidence type="ECO:0000256" key="10">
    <source>
        <dbReference type="SAM" id="MobiDB-lite"/>
    </source>
</evidence>
<keyword evidence="6 11" id="KW-1133">Transmembrane helix</keyword>
<proteinExistence type="inferred from homology"/>
<reference evidence="15" key="1">
    <citation type="submission" date="2018-05" db="EMBL/GenBank/DDBJ databases">
        <authorList>
            <person name="Liu B.-T."/>
        </authorList>
    </citation>
    <scope>NUCLEOTIDE SEQUENCE [LARGE SCALE GENOMIC DNA]</scope>
    <source>
        <strain evidence="15">WD6-1</strain>
    </source>
</reference>
<dbReference type="InterPro" id="IPR043427">
    <property type="entry name" value="YscJ/FliF"/>
</dbReference>
<gene>
    <name evidence="14" type="primary">fliF</name>
    <name evidence="14" type="ORF">DDZ18_11255</name>
</gene>
<dbReference type="PRINTS" id="PR01009">
    <property type="entry name" value="FLGMRINGFLIF"/>
</dbReference>
<evidence type="ECO:0000259" key="13">
    <source>
        <dbReference type="Pfam" id="PF08345"/>
    </source>
</evidence>
<keyword evidence="8 9" id="KW-0975">Bacterial flagellum</keyword>
<dbReference type="EMBL" id="QEXV01000005">
    <property type="protein sequence ID" value="PWE16769.1"/>
    <property type="molecule type" value="Genomic_DNA"/>
</dbReference>
<comment type="caution">
    <text evidence="14">The sequence shown here is derived from an EMBL/GenBank/DDBJ whole genome shotgun (WGS) entry which is preliminary data.</text>
</comment>
<feature type="compositionally biased region" description="Basic and acidic residues" evidence="10">
    <location>
        <begin position="318"/>
        <end position="328"/>
    </location>
</feature>
<evidence type="ECO:0000256" key="1">
    <source>
        <dbReference type="ARBA" id="ARBA00004117"/>
    </source>
</evidence>
<dbReference type="Pfam" id="PF08345">
    <property type="entry name" value="YscJ_FliF_C"/>
    <property type="match status" value="1"/>
</dbReference>
<dbReference type="PANTHER" id="PTHR30046:SF0">
    <property type="entry name" value="FLAGELLAR M-RING PROTEIN"/>
    <property type="match status" value="1"/>
</dbReference>
<evidence type="ECO:0000256" key="11">
    <source>
        <dbReference type="SAM" id="Phobius"/>
    </source>
</evidence>
<dbReference type="OrthoDB" id="9807026at2"/>